<dbReference type="InterPro" id="IPR002893">
    <property type="entry name" value="Znf_MYND"/>
</dbReference>
<dbReference type="OMA" id="CNAHPLY"/>
<dbReference type="InterPro" id="IPR050869">
    <property type="entry name" value="H3K4_H4K5_MeTrfase"/>
</dbReference>
<dbReference type="GeneID" id="19942926"/>
<keyword evidence="1" id="KW-0479">Metal-binding</keyword>
<sequence length="418" mass="44970">MQVVWSHVVADVVREHAGAGLTKVAYGDANMTTTTWVPSHRAPRVLDSSPLADAPGVTVHTTASPIIGRVLAAAAPMAAGDIAFSAHAFVSVLSTPHLLTHCHACFAKLRGRAVQCASCERARYCDRTCMQDHLLLHDAQCAALQALPTVDNDLVRLALSCLIMELATNNASVLATLVVHAVPSKERQRYERYAKLLLSHLPSLDRPRWLTPQHVLDVLLAVRFNAHPIVTDLHSSALGLGLFPDAAKMINHACRPTTYPRFNTATRALEFRALQSMAPGALLTYSYLDVFGFCLLEPRQARQQLLATTFGFDCVCGRCTSDDVLSHDDSASLTPCDKLLAELDDAMARQAWTTVVGVASRLLVEWTERGLPDAYPLVYLLQTKLATAHMHLGAAPLAASATAAATAAATACGFEPAP</sequence>
<dbReference type="PANTHER" id="PTHR12197:SF251">
    <property type="entry name" value="EG:BACR7C10.4 PROTEIN"/>
    <property type="match status" value="1"/>
</dbReference>
<dbReference type="eggNOG" id="KOG2084">
    <property type="taxonomic scope" value="Eukaryota"/>
</dbReference>
<dbReference type="GO" id="GO:0008270">
    <property type="term" value="F:zinc ion binding"/>
    <property type="evidence" value="ECO:0007669"/>
    <property type="project" value="UniProtKB-KW"/>
</dbReference>
<evidence type="ECO:0000256" key="3">
    <source>
        <dbReference type="ARBA" id="ARBA00022833"/>
    </source>
</evidence>
<gene>
    <name evidence="6" type="ORF">SDRG_02199</name>
</gene>
<dbReference type="InParanoid" id="T0SBZ0"/>
<keyword evidence="3" id="KW-0862">Zinc</keyword>
<proteinExistence type="predicted"/>
<dbReference type="Gene3D" id="2.170.270.10">
    <property type="entry name" value="SET domain"/>
    <property type="match status" value="1"/>
</dbReference>
<dbReference type="InterPro" id="IPR001214">
    <property type="entry name" value="SET_dom"/>
</dbReference>
<feature type="domain" description="MYND-type" evidence="5">
    <location>
        <begin position="102"/>
        <end position="141"/>
    </location>
</feature>
<evidence type="ECO:0000256" key="1">
    <source>
        <dbReference type="ARBA" id="ARBA00022723"/>
    </source>
</evidence>
<protein>
    <recommendedName>
        <fullName evidence="5">MYND-type domain-containing protein</fullName>
    </recommendedName>
</protein>
<dbReference type="CDD" id="cd20071">
    <property type="entry name" value="SET_SMYD"/>
    <property type="match status" value="1"/>
</dbReference>
<evidence type="ECO:0000313" key="6">
    <source>
        <dbReference type="EMBL" id="EQC40297.1"/>
    </source>
</evidence>
<dbReference type="AlphaFoldDB" id="T0SBZ0"/>
<dbReference type="OrthoDB" id="265717at2759"/>
<dbReference type="Proteomes" id="UP000030762">
    <property type="component" value="Unassembled WGS sequence"/>
</dbReference>
<evidence type="ECO:0000313" key="7">
    <source>
        <dbReference type="Proteomes" id="UP000030762"/>
    </source>
</evidence>
<keyword evidence="7" id="KW-1185">Reference proteome</keyword>
<dbReference type="PANTHER" id="PTHR12197">
    <property type="entry name" value="HISTONE-LYSINE N-METHYLTRANSFERASE SMYD"/>
    <property type="match status" value="1"/>
</dbReference>
<evidence type="ECO:0000259" key="5">
    <source>
        <dbReference type="PROSITE" id="PS50865"/>
    </source>
</evidence>
<dbReference type="VEuPathDB" id="FungiDB:SDRG_02199"/>
<accession>T0SBZ0</accession>
<dbReference type="PROSITE" id="PS50865">
    <property type="entry name" value="ZF_MYND_2"/>
    <property type="match status" value="1"/>
</dbReference>
<dbReference type="Gene3D" id="1.10.220.160">
    <property type="match status" value="1"/>
</dbReference>
<evidence type="ECO:0000256" key="2">
    <source>
        <dbReference type="ARBA" id="ARBA00022771"/>
    </source>
</evidence>
<dbReference type="GO" id="GO:0005634">
    <property type="term" value="C:nucleus"/>
    <property type="evidence" value="ECO:0007669"/>
    <property type="project" value="TreeGrafter"/>
</dbReference>
<dbReference type="Gene3D" id="6.10.140.2220">
    <property type="match status" value="1"/>
</dbReference>
<dbReference type="Pfam" id="PF00856">
    <property type="entry name" value="SET"/>
    <property type="match status" value="1"/>
</dbReference>
<dbReference type="SUPFAM" id="SSF82199">
    <property type="entry name" value="SET domain"/>
    <property type="match status" value="1"/>
</dbReference>
<reference evidence="6 7" key="1">
    <citation type="submission" date="2012-04" db="EMBL/GenBank/DDBJ databases">
        <title>The Genome Sequence of Saprolegnia declina VS20.</title>
        <authorList>
            <consortium name="The Broad Institute Genome Sequencing Platform"/>
            <person name="Russ C."/>
            <person name="Nusbaum C."/>
            <person name="Tyler B."/>
            <person name="van West P."/>
            <person name="Dieguez-Uribeondo J."/>
            <person name="de Bruijn I."/>
            <person name="Tripathy S."/>
            <person name="Jiang R."/>
            <person name="Young S.K."/>
            <person name="Zeng Q."/>
            <person name="Gargeya S."/>
            <person name="Fitzgerald M."/>
            <person name="Haas B."/>
            <person name="Abouelleil A."/>
            <person name="Alvarado L."/>
            <person name="Arachchi H.M."/>
            <person name="Berlin A."/>
            <person name="Chapman S.B."/>
            <person name="Goldberg J."/>
            <person name="Griggs A."/>
            <person name="Gujja S."/>
            <person name="Hansen M."/>
            <person name="Howarth C."/>
            <person name="Imamovic A."/>
            <person name="Larimer J."/>
            <person name="McCowen C."/>
            <person name="Montmayeur A."/>
            <person name="Murphy C."/>
            <person name="Neiman D."/>
            <person name="Pearson M."/>
            <person name="Priest M."/>
            <person name="Roberts A."/>
            <person name="Saif S."/>
            <person name="Shea T."/>
            <person name="Sisk P."/>
            <person name="Sykes S."/>
            <person name="Wortman J."/>
            <person name="Nusbaum C."/>
            <person name="Birren B."/>
        </authorList>
    </citation>
    <scope>NUCLEOTIDE SEQUENCE [LARGE SCALE GENOMIC DNA]</scope>
    <source>
        <strain evidence="6 7">VS20</strain>
    </source>
</reference>
<evidence type="ECO:0000256" key="4">
    <source>
        <dbReference type="PROSITE-ProRule" id="PRU00134"/>
    </source>
</evidence>
<dbReference type="SUPFAM" id="SSF144232">
    <property type="entry name" value="HIT/MYND zinc finger-like"/>
    <property type="match status" value="1"/>
</dbReference>
<dbReference type="STRING" id="1156394.T0SBZ0"/>
<dbReference type="RefSeq" id="XP_008605996.1">
    <property type="nucleotide sequence ID" value="XM_008607774.1"/>
</dbReference>
<dbReference type="EMBL" id="JH767136">
    <property type="protein sequence ID" value="EQC40297.1"/>
    <property type="molecule type" value="Genomic_DNA"/>
</dbReference>
<name>T0SBZ0_SAPDV</name>
<dbReference type="InterPro" id="IPR046341">
    <property type="entry name" value="SET_dom_sf"/>
</dbReference>
<keyword evidence="2 4" id="KW-0863">Zinc-finger</keyword>
<organism evidence="6 7">
    <name type="scientific">Saprolegnia diclina (strain VS20)</name>
    <dbReference type="NCBI Taxonomy" id="1156394"/>
    <lineage>
        <taxon>Eukaryota</taxon>
        <taxon>Sar</taxon>
        <taxon>Stramenopiles</taxon>
        <taxon>Oomycota</taxon>
        <taxon>Saprolegniomycetes</taxon>
        <taxon>Saprolegniales</taxon>
        <taxon>Saprolegniaceae</taxon>
        <taxon>Saprolegnia</taxon>
    </lineage>
</organism>